<evidence type="ECO:0000313" key="1">
    <source>
        <dbReference type="EMBL" id="GER60633.1"/>
    </source>
</evidence>
<reference evidence="1 2" key="1">
    <citation type="submission" date="2019-08" db="EMBL/GenBank/DDBJ databases">
        <title>Draft genome sequence of Ulvibacter marinus type strain NBRC 109484.</title>
        <authorList>
            <person name="Kawano K."/>
            <person name="Ushijima N."/>
            <person name="Kihara M."/>
            <person name="Itoh H."/>
        </authorList>
    </citation>
    <scope>NUCLEOTIDE SEQUENCE [LARGE SCALE GENOMIC DNA]</scope>
    <source>
        <strain evidence="1 2">NBRC 109484</strain>
    </source>
</reference>
<proteinExistence type="predicted"/>
<keyword evidence="2" id="KW-1185">Reference proteome</keyword>
<sequence length="183" mass="20956">MSIIMKITKILIAITITVSFYSCQKDSDFEQNQEPNIQSFISIANLDKRMEDLISSSANENNEFRNPCHFVIITWDGWGRKSLNCDGWGLCDAEWFFWDCSNQQLGSTGSPLQFQSSTNRPFVDILFDEPIPSNVAIEDLALAIDEEFQVYIESEQINLTFKAQVYSYNETLGDYGGIRIYLD</sequence>
<organism evidence="1 2">
    <name type="scientific">Patiriisocius marinus</name>
    <dbReference type="NCBI Taxonomy" id="1397112"/>
    <lineage>
        <taxon>Bacteria</taxon>
        <taxon>Pseudomonadati</taxon>
        <taxon>Bacteroidota</taxon>
        <taxon>Flavobacteriia</taxon>
        <taxon>Flavobacteriales</taxon>
        <taxon>Flavobacteriaceae</taxon>
        <taxon>Patiriisocius</taxon>
    </lineage>
</organism>
<evidence type="ECO:0000313" key="2">
    <source>
        <dbReference type="Proteomes" id="UP000326509"/>
    </source>
</evidence>
<name>A0A5J4J412_9FLAO</name>
<dbReference type="AlphaFoldDB" id="A0A5J4J412"/>
<comment type="caution">
    <text evidence="1">The sequence shown here is derived from an EMBL/GenBank/DDBJ whole genome shotgun (WGS) entry which is preliminary data.</text>
</comment>
<gene>
    <name evidence="1" type="ORF">ULMA_27410</name>
</gene>
<dbReference type="PROSITE" id="PS51257">
    <property type="entry name" value="PROKAR_LIPOPROTEIN"/>
    <property type="match status" value="1"/>
</dbReference>
<protein>
    <submittedName>
        <fullName evidence="1">Uncharacterized protein</fullName>
    </submittedName>
</protein>
<dbReference type="EMBL" id="BKCG01000009">
    <property type="protein sequence ID" value="GER60633.1"/>
    <property type="molecule type" value="Genomic_DNA"/>
</dbReference>
<accession>A0A5J4J412</accession>
<dbReference type="Proteomes" id="UP000326509">
    <property type="component" value="Unassembled WGS sequence"/>
</dbReference>